<dbReference type="Pfam" id="PF00095">
    <property type="entry name" value="WAP"/>
    <property type="match status" value="1"/>
</dbReference>
<evidence type="ECO:0000313" key="16">
    <source>
        <dbReference type="Proteomes" id="UP000326062"/>
    </source>
</evidence>
<evidence type="ECO:0000256" key="3">
    <source>
        <dbReference type="ARBA" id="ARBA00022737"/>
    </source>
</evidence>
<dbReference type="Pfam" id="PF00100">
    <property type="entry name" value="Zona_pellucida"/>
    <property type="match status" value="1"/>
</dbReference>
<dbReference type="SUPFAM" id="SSF57184">
    <property type="entry name" value="Growth factor receptor domain"/>
    <property type="match status" value="1"/>
</dbReference>
<dbReference type="InterPro" id="IPR001507">
    <property type="entry name" value="ZP_dom"/>
</dbReference>
<dbReference type="Gene3D" id="4.10.75.10">
    <property type="entry name" value="Elafin-like"/>
    <property type="match status" value="1"/>
</dbReference>
<dbReference type="CDD" id="cd00199">
    <property type="entry name" value="WAP"/>
    <property type="match status" value="1"/>
</dbReference>
<keyword evidence="8" id="KW-0812">Transmembrane</keyword>
<keyword evidence="2" id="KW-0732">Signal</keyword>
<feature type="domain" description="EGF-like" evidence="10">
    <location>
        <begin position="899"/>
        <end position="944"/>
    </location>
</feature>
<evidence type="ECO:0000256" key="8">
    <source>
        <dbReference type="SAM" id="Phobius"/>
    </source>
</evidence>
<dbReference type="Gene3D" id="2.10.25.10">
    <property type="entry name" value="Laminin"/>
    <property type="match status" value="2"/>
</dbReference>
<dbReference type="PROSITE" id="PS51034">
    <property type="entry name" value="ZP_2"/>
    <property type="match status" value="1"/>
</dbReference>
<evidence type="ECO:0000259" key="13">
    <source>
        <dbReference type="PROSITE" id="PS51041"/>
    </source>
</evidence>
<dbReference type="InterPro" id="IPR036116">
    <property type="entry name" value="FN3_sf"/>
</dbReference>
<keyword evidence="4" id="KW-1015">Disulfide bond</keyword>
<dbReference type="PRINTS" id="PR00023">
    <property type="entry name" value="ZPELLUCIDA"/>
</dbReference>
<dbReference type="CDD" id="cd00054">
    <property type="entry name" value="EGF_CA"/>
    <property type="match status" value="2"/>
</dbReference>
<dbReference type="PROSITE" id="PS00010">
    <property type="entry name" value="ASX_HYDROXYL"/>
    <property type="match status" value="2"/>
</dbReference>
<evidence type="ECO:0000256" key="2">
    <source>
        <dbReference type="ARBA" id="ARBA00022729"/>
    </source>
</evidence>
<dbReference type="InterPro" id="IPR018097">
    <property type="entry name" value="EGF_Ca-bd_CS"/>
</dbReference>
<feature type="domain" description="ZP" evidence="12">
    <location>
        <begin position="994"/>
        <end position="1237"/>
    </location>
</feature>
<dbReference type="InterPro" id="IPR055356">
    <property type="entry name" value="ZP-N"/>
</dbReference>
<dbReference type="Pfam" id="PF07645">
    <property type="entry name" value="EGF_CA"/>
    <property type="match status" value="3"/>
</dbReference>
<dbReference type="Pfam" id="PF23344">
    <property type="entry name" value="ZP-N"/>
    <property type="match status" value="1"/>
</dbReference>
<feature type="non-terminal residue" evidence="15">
    <location>
        <position position="1"/>
    </location>
</feature>
<feature type="domain" description="WAP" evidence="14">
    <location>
        <begin position="114"/>
        <end position="158"/>
    </location>
</feature>
<keyword evidence="5" id="KW-0325">Glycoprotein</keyword>
<evidence type="ECO:0000256" key="4">
    <source>
        <dbReference type="ARBA" id="ARBA00023157"/>
    </source>
</evidence>
<dbReference type="InterPro" id="IPR011489">
    <property type="entry name" value="EMI_domain"/>
</dbReference>
<dbReference type="SUPFAM" id="SSF49265">
    <property type="entry name" value="Fibronectin type III"/>
    <property type="match status" value="1"/>
</dbReference>
<dbReference type="GO" id="GO:0005576">
    <property type="term" value="C:extracellular region"/>
    <property type="evidence" value="ECO:0007669"/>
    <property type="project" value="InterPro"/>
</dbReference>
<dbReference type="InterPro" id="IPR048290">
    <property type="entry name" value="ZP_chr"/>
</dbReference>
<evidence type="ECO:0008006" key="17">
    <source>
        <dbReference type="Google" id="ProtNLM"/>
    </source>
</evidence>
<evidence type="ECO:0000256" key="6">
    <source>
        <dbReference type="PROSITE-ProRule" id="PRU00076"/>
    </source>
</evidence>
<comment type="caution">
    <text evidence="6">Lacks conserved residue(s) required for the propagation of feature annotation.</text>
</comment>
<dbReference type="InterPro" id="IPR000742">
    <property type="entry name" value="EGF"/>
</dbReference>
<dbReference type="InterPro" id="IPR042235">
    <property type="entry name" value="ZP-C_dom"/>
</dbReference>
<dbReference type="PROSITE" id="PS51041">
    <property type="entry name" value="EMI"/>
    <property type="match status" value="1"/>
</dbReference>
<dbReference type="InterPro" id="IPR049883">
    <property type="entry name" value="NOTCH1_EGF-like"/>
</dbReference>
<dbReference type="CDD" id="cd00063">
    <property type="entry name" value="FN3"/>
    <property type="match status" value="1"/>
</dbReference>
<dbReference type="InterPro" id="IPR009030">
    <property type="entry name" value="Growth_fac_rcpt_cys_sf"/>
</dbReference>
<dbReference type="FunFam" id="2.10.25.10:FF:000038">
    <property type="entry name" value="Fibrillin 2"/>
    <property type="match status" value="1"/>
</dbReference>
<gene>
    <name evidence="15" type="ORF">FD755_014342</name>
</gene>
<dbReference type="PROSITE" id="PS51390">
    <property type="entry name" value="WAP"/>
    <property type="match status" value="1"/>
</dbReference>
<dbReference type="GO" id="GO:0071944">
    <property type="term" value="C:cell periphery"/>
    <property type="evidence" value="ECO:0007669"/>
    <property type="project" value="UniProtKB-ARBA"/>
</dbReference>
<dbReference type="InterPro" id="IPR000152">
    <property type="entry name" value="EGF-type_Asp/Asn_hydroxyl_site"/>
</dbReference>
<feature type="domain" description="Fibronectin type-III" evidence="11">
    <location>
        <begin position="707"/>
        <end position="793"/>
    </location>
</feature>
<dbReference type="PROSITE" id="PS50853">
    <property type="entry name" value="FN3"/>
    <property type="match status" value="1"/>
</dbReference>
<dbReference type="SUPFAM" id="SSF57256">
    <property type="entry name" value="Elafin-like"/>
    <property type="match status" value="1"/>
</dbReference>
<dbReference type="EMBL" id="VCEB01000008">
    <property type="protein sequence ID" value="KAB0374086.1"/>
    <property type="molecule type" value="Genomic_DNA"/>
</dbReference>
<evidence type="ECO:0000259" key="10">
    <source>
        <dbReference type="PROSITE" id="PS50026"/>
    </source>
</evidence>
<protein>
    <recommendedName>
        <fullName evidence="17">Uromodulin-like 1</fullName>
    </recommendedName>
</protein>
<evidence type="ECO:0000259" key="12">
    <source>
        <dbReference type="PROSITE" id="PS51034"/>
    </source>
</evidence>
<keyword evidence="16" id="KW-1185">Reference proteome</keyword>
<accession>A0A5N3XNN4</accession>
<dbReference type="InterPro" id="IPR055355">
    <property type="entry name" value="ZP-C"/>
</dbReference>
<reference evidence="15 16" key="1">
    <citation type="submission" date="2019-06" db="EMBL/GenBank/DDBJ databases">
        <title>Discovery of a novel chromosome fission-fusion reversal in muntjac.</title>
        <authorList>
            <person name="Mudd A.B."/>
            <person name="Bredeson J.V."/>
            <person name="Baum R."/>
            <person name="Hockemeyer D."/>
            <person name="Rokhsar D.S."/>
        </authorList>
    </citation>
    <scope>NUCLEOTIDE SEQUENCE [LARGE SCALE GENOMIC DNA]</scope>
    <source>
        <strain evidence="15">UCam_UCB_Mr</strain>
        <tissue evidence="15">Fibroblast cell line</tissue>
    </source>
</reference>
<evidence type="ECO:0000256" key="7">
    <source>
        <dbReference type="SAM" id="MobiDB-lite"/>
    </source>
</evidence>
<dbReference type="SMART" id="SM00181">
    <property type="entry name" value="EGF"/>
    <property type="match status" value="2"/>
</dbReference>
<dbReference type="PROSITE" id="PS50026">
    <property type="entry name" value="EGF_3"/>
    <property type="match status" value="2"/>
</dbReference>
<dbReference type="SMART" id="SM00217">
    <property type="entry name" value="WAP"/>
    <property type="match status" value="1"/>
</dbReference>
<comment type="caution">
    <text evidence="15">The sequence shown here is derived from an EMBL/GenBank/DDBJ whole genome shotgun (WGS) entry which is preliminary data.</text>
</comment>
<dbReference type="Gene3D" id="2.60.40.4100">
    <property type="entry name" value="Zona pellucida, ZP-C domain"/>
    <property type="match status" value="1"/>
</dbReference>
<feature type="region of interest" description="Disordered" evidence="7">
    <location>
        <begin position="938"/>
        <end position="981"/>
    </location>
</feature>
<dbReference type="InterPro" id="IPR001881">
    <property type="entry name" value="EGF-like_Ca-bd_dom"/>
</dbReference>
<evidence type="ECO:0000256" key="5">
    <source>
        <dbReference type="ARBA" id="ARBA00023180"/>
    </source>
</evidence>
<dbReference type="PANTHER" id="PTHR14002">
    <property type="entry name" value="ENDOGLIN/TGF-BETA RECEPTOR TYPE III"/>
    <property type="match status" value="1"/>
</dbReference>
<dbReference type="InterPro" id="IPR000082">
    <property type="entry name" value="SEA_dom"/>
</dbReference>
<evidence type="ECO:0000313" key="15">
    <source>
        <dbReference type="EMBL" id="KAB0374086.1"/>
    </source>
</evidence>
<sequence>PSQAGGQKFKIKVWARWIPPKSGIVEKGLSLLGFRLCNYSVIRSVQSVEAMQMSHLTRVPCGGWIPWRRCPKTVYQTRYLAVEVPEPRNVTDCCEGYEQLGLYCVLPLNRSQEFASRPGSCPVMGLEASALLCTLDTDCPGLQKCCPSSGGHRCSAPAAPAPENKPEGCWYNVTVVVKMDFKELRQVDPRLLDHMRLLHSMVTSALQPLDTTVHHVHSAGRDNSTTVSWLLLGLPRPVPVAHVSAVLDGVVKRIYEVIDVQVQDVNECSYGELNTCSGRELCLNVEGSHQCVGYLKSPGSSPPELDSTCADNPPIRDLVILNVTSSSFQVSWSLNSTQNHTFWVQVYRGEELFRSASTPGTSLEVAGLEAGVKYGVKTSYQACGANITAMVTVRTVARVFEVTVRILNRSMTEGLLDRGSPEFQDFSQQLMHEVAASLPPAISDLYRRGKLRLQVVSLRTGSVVVRLRLTMWDPEFPVGVSTLAPLLPALWASTVFQVDQQGTRVQDWDECADSLEHDCSPAAQCINLEGSYTCRCQTTRDANPSRPGRVCDGDMQSPVDVLSLVSEVTASVPSTEATSFSLETPALSPSPGHLWSTPAAGQAWTLGLPPRRGVSGLDSHSGNSTRHGMKASSSPNSTAELPFWPTPALDPTGHIEWHSSLPMRDTPPAPLDPMWVQNLDPGPFSSPDQPLAPTPASLKTPACAPVPIGRVTVSNVTSTGFHMAWAADPTLRSTFQLSLVSARSPTVHLQTRKASLTLSGLEPGVLYLVEIVAGACGQESARAQLKVRTAAQKLIGKVRIVNVRYLESFSNTSSEQSQAFLELFLRTVRNSLPAFMLQHLDAGGVRIEVTRISNGSIVVEFTLLVLADVDVREVSAAFLAAFRNTSLLEVVGGDTFIGDYDECASQEDDCAPGSACRNTLGSFICSCEEDAPDLLVEFSGRPCEGDSPGNTTQAPGPEQPPTPTGAGATSGQDALPASQGMSPRLNLTGAVRVLCEIEKVALVIQRRFLQQEGIPESSLYLGQPSCNISDRNSTHVTLAAAWNECGTALQSNMTTTVVRTTLRNDVSPEGIIHHMKIESPIHCAFQNDLLTSSGYTPEWGVYTIIEDLHGTGSFVTEMQLFIGDSPIPQNYSVSASDDVKIEVGLYKQKSNLKVVLTECWATPSSNARDPVMFGFINNSCPIPNTHTNVIENGNSNKARFKLKIFSFINNSIVYLHCKLRICMESPGATCKINCDDFRSLRSSEPSVMHQMSWGPLIRSEGSPPAAGLGLGAGYLVLILGAACTLVAGAVALLVWHYQRMTGKYDFKAGSDNFSYQAFHE</sequence>
<feature type="domain" description="SEA" evidence="9">
    <location>
        <begin position="396"/>
        <end position="510"/>
    </location>
</feature>
<dbReference type="PROSITE" id="PS50024">
    <property type="entry name" value="SEA"/>
    <property type="match status" value="2"/>
</dbReference>
<dbReference type="Proteomes" id="UP000326062">
    <property type="component" value="Chromosome 7"/>
</dbReference>
<evidence type="ECO:0000259" key="14">
    <source>
        <dbReference type="PROSITE" id="PS51390"/>
    </source>
</evidence>
<dbReference type="SMART" id="SM00060">
    <property type="entry name" value="FN3"/>
    <property type="match status" value="2"/>
</dbReference>
<name>A0A5N3XNN4_MUNRE</name>
<dbReference type="GO" id="GO:0030414">
    <property type="term" value="F:peptidase inhibitor activity"/>
    <property type="evidence" value="ECO:0007669"/>
    <property type="project" value="InterPro"/>
</dbReference>
<dbReference type="SMART" id="SM00241">
    <property type="entry name" value="ZP"/>
    <property type="match status" value="1"/>
</dbReference>
<dbReference type="Gene3D" id="2.60.40.10">
    <property type="entry name" value="Immunoglobulins"/>
    <property type="match status" value="2"/>
</dbReference>
<keyword evidence="1 6" id="KW-0245">EGF-like domain</keyword>
<evidence type="ECO:0000259" key="11">
    <source>
        <dbReference type="PROSITE" id="PS50853"/>
    </source>
</evidence>
<keyword evidence="8" id="KW-0472">Membrane</keyword>
<dbReference type="InterPro" id="IPR013783">
    <property type="entry name" value="Ig-like_fold"/>
</dbReference>
<dbReference type="PANTHER" id="PTHR14002:SF22">
    <property type="entry name" value="UROMODULIN-LIKE 1"/>
    <property type="match status" value="1"/>
</dbReference>
<dbReference type="InterPro" id="IPR008197">
    <property type="entry name" value="WAP_dom"/>
</dbReference>
<feature type="compositionally biased region" description="Polar residues" evidence="7">
    <location>
        <begin position="618"/>
        <end position="639"/>
    </location>
</feature>
<dbReference type="InterPro" id="IPR036645">
    <property type="entry name" value="Elafin-like_sf"/>
</dbReference>
<dbReference type="InterPro" id="IPR003961">
    <property type="entry name" value="FN3_dom"/>
</dbReference>
<dbReference type="SMART" id="SM00179">
    <property type="entry name" value="EGF_CA"/>
    <property type="match status" value="3"/>
</dbReference>
<feature type="region of interest" description="Disordered" evidence="7">
    <location>
        <begin position="612"/>
        <end position="639"/>
    </location>
</feature>
<feature type="domain" description="EMI" evidence="13">
    <location>
        <begin position="33"/>
        <end position="106"/>
    </location>
</feature>
<keyword evidence="8" id="KW-1133">Transmembrane helix</keyword>
<evidence type="ECO:0000259" key="9">
    <source>
        <dbReference type="PROSITE" id="PS50024"/>
    </source>
</evidence>
<feature type="transmembrane region" description="Helical" evidence="8">
    <location>
        <begin position="1272"/>
        <end position="1295"/>
    </location>
</feature>
<evidence type="ECO:0000256" key="1">
    <source>
        <dbReference type="ARBA" id="ARBA00022536"/>
    </source>
</evidence>
<proteinExistence type="predicted"/>
<dbReference type="PROSITE" id="PS01187">
    <property type="entry name" value="EGF_CA"/>
    <property type="match status" value="2"/>
</dbReference>
<feature type="domain" description="EGF-like" evidence="10">
    <location>
        <begin position="507"/>
        <end position="552"/>
    </location>
</feature>
<dbReference type="Gene3D" id="2.60.40.3210">
    <property type="entry name" value="Zona pellucida, ZP-N domain"/>
    <property type="match status" value="1"/>
</dbReference>
<dbReference type="GO" id="GO:0005509">
    <property type="term" value="F:calcium ion binding"/>
    <property type="evidence" value="ECO:0007669"/>
    <property type="project" value="InterPro"/>
</dbReference>
<organism evidence="15 16">
    <name type="scientific">Muntiacus reevesi</name>
    <name type="common">Reeves' muntjac</name>
    <name type="synonym">Cervus reevesi</name>
    <dbReference type="NCBI Taxonomy" id="9886"/>
    <lineage>
        <taxon>Eukaryota</taxon>
        <taxon>Metazoa</taxon>
        <taxon>Chordata</taxon>
        <taxon>Craniata</taxon>
        <taxon>Vertebrata</taxon>
        <taxon>Euteleostomi</taxon>
        <taxon>Mammalia</taxon>
        <taxon>Eutheria</taxon>
        <taxon>Laurasiatheria</taxon>
        <taxon>Artiodactyla</taxon>
        <taxon>Ruminantia</taxon>
        <taxon>Pecora</taxon>
        <taxon>Cervidae</taxon>
        <taxon>Muntiacinae</taxon>
        <taxon>Muntiacus</taxon>
    </lineage>
</organism>
<feature type="domain" description="SEA" evidence="9">
    <location>
        <begin position="790"/>
        <end position="902"/>
    </location>
</feature>
<keyword evidence="3" id="KW-0677">Repeat</keyword>